<dbReference type="AlphaFoldDB" id="A0A9N7ZED2"/>
<feature type="compositionally biased region" description="Polar residues" evidence="1">
    <location>
        <begin position="213"/>
        <end position="224"/>
    </location>
</feature>
<sequence>MEQRRVNVGYDSCPKEAELPLQHRMLGALVPWNKNSVCARAAFFSPRVAMGSFSAAFWTGSEMRLSPEMRVVPLHGPPTRPPQQQQQQQQQQQPGPPPPGSGGGGRSGSQQHVLTSPLLCGQTGAVASPPTLPTRGAPFPWSLLLHERLDVAILDLSPSFAARSLVGAYFSACSPHPRFFSLRPMSVHSQPDAGPRTALTDALSKSDYRQDPRTSGPNQISATANEPWLCS</sequence>
<dbReference type="Proteomes" id="UP001153269">
    <property type="component" value="Unassembled WGS sequence"/>
</dbReference>
<comment type="caution">
    <text evidence="2">The sequence shown here is derived from an EMBL/GenBank/DDBJ whole genome shotgun (WGS) entry which is preliminary data.</text>
</comment>
<reference evidence="2" key="1">
    <citation type="submission" date="2020-03" db="EMBL/GenBank/DDBJ databases">
        <authorList>
            <person name="Weist P."/>
        </authorList>
    </citation>
    <scope>NUCLEOTIDE SEQUENCE</scope>
</reference>
<dbReference type="EMBL" id="CADEAL010004402">
    <property type="protein sequence ID" value="CAB1458789.1"/>
    <property type="molecule type" value="Genomic_DNA"/>
</dbReference>
<evidence type="ECO:0000256" key="1">
    <source>
        <dbReference type="SAM" id="MobiDB-lite"/>
    </source>
</evidence>
<evidence type="ECO:0000313" key="3">
    <source>
        <dbReference type="Proteomes" id="UP001153269"/>
    </source>
</evidence>
<name>A0A9N7ZED2_PLEPL</name>
<gene>
    <name evidence="2" type="ORF">PLEPLA_LOCUS46622</name>
</gene>
<accession>A0A9N7ZED2</accession>
<feature type="region of interest" description="Disordered" evidence="1">
    <location>
        <begin position="187"/>
        <end position="231"/>
    </location>
</feature>
<keyword evidence="3" id="KW-1185">Reference proteome</keyword>
<proteinExistence type="predicted"/>
<protein>
    <submittedName>
        <fullName evidence="2">Uncharacterized protein</fullName>
    </submittedName>
</protein>
<feature type="compositionally biased region" description="Low complexity" evidence="1">
    <location>
        <begin position="82"/>
        <end position="93"/>
    </location>
</feature>
<evidence type="ECO:0000313" key="2">
    <source>
        <dbReference type="EMBL" id="CAB1458789.1"/>
    </source>
</evidence>
<organism evidence="2 3">
    <name type="scientific">Pleuronectes platessa</name>
    <name type="common">European plaice</name>
    <dbReference type="NCBI Taxonomy" id="8262"/>
    <lineage>
        <taxon>Eukaryota</taxon>
        <taxon>Metazoa</taxon>
        <taxon>Chordata</taxon>
        <taxon>Craniata</taxon>
        <taxon>Vertebrata</taxon>
        <taxon>Euteleostomi</taxon>
        <taxon>Actinopterygii</taxon>
        <taxon>Neopterygii</taxon>
        <taxon>Teleostei</taxon>
        <taxon>Neoteleostei</taxon>
        <taxon>Acanthomorphata</taxon>
        <taxon>Carangaria</taxon>
        <taxon>Pleuronectiformes</taxon>
        <taxon>Pleuronectoidei</taxon>
        <taxon>Pleuronectidae</taxon>
        <taxon>Pleuronectes</taxon>
    </lineage>
</organism>
<feature type="region of interest" description="Disordered" evidence="1">
    <location>
        <begin position="71"/>
        <end position="112"/>
    </location>
</feature>